<keyword evidence="4" id="KW-1185">Reference proteome</keyword>
<evidence type="ECO:0000313" key="4">
    <source>
        <dbReference type="Proteomes" id="UP000594638"/>
    </source>
</evidence>
<gene>
    <name evidence="3" type="ORF">OLEA9_A119620</name>
</gene>
<dbReference type="AlphaFoldDB" id="A0A8S0TGZ1"/>
<feature type="non-terminal residue" evidence="3">
    <location>
        <position position="342"/>
    </location>
</feature>
<evidence type="ECO:0000256" key="1">
    <source>
        <dbReference type="SAM" id="Coils"/>
    </source>
</evidence>
<dbReference type="Proteomes" id="UP000594638">
    <property type="component" value="Unassembled WGS sequence"/>
</dbReference>
<dbReference type="Gramene" id="OE9A119620T1">
    <property type="protein sequence ID" value="OE9A119620C1"/>
    <property type="gene ID" value="OE9A119620"/>
</dbReference>
<dbReference type="InterPro" id="IPR036514">
    <property type="entry name" value="SGNH_hydro_sf"/>
</dbReference>
<keyword evidence="1" id="KW-0175">Coiled coil</keyword>
<feature type="compositionally biased region" description="Polar residues" evidence="2">
    <location>
        <begin position="220"/>
        <end position="245"/>
    </location>
</feature>
<evidence type="ECO:0000256" key="2">
    <source>
        <dbReference type="SAM" id="MobiDB-lite"/>
    </source>
</evidence>
<sequence>MDLTFLDSFDVAVQEAAVELYWEIRGFIATSNTSLPESLSGIISNILMSFNESKCLNKTYKEENENMKSIAQRVAKERDHYKVQLNAERKHLETMKQEMEVSDRNTGEDKNEINKLKNELSRMGTKVVELKQMIENTRKSQQNGEEQQKVIGNLKTSLETMEAAWKLDQKQIQVLKGQLWRQTTHDTVTLDSQHSGAATPTTCSELTLDRELEDARKSNRNSGEQNLAQQKPKSCNNVQFSNLSSSNKDKSEINVFLTGDSHIRGLREILLSKVPLNSSVNFKSSFKPGAKIKDVVDSITPETLDNNTKVFFMAGTNDLFQTSADDIRTQLDRLHNKLSNFQ</sequence>
<evidence type="ECO:0000313" key="3">
    <source>
        <dbReference type="EMBL" id="CAA3004863.1"/>
    </source>
</evidence>
<proteinExistence type="predicted"/>
<protein>
    <submittedName>
        <fullName evidence="3">Uncharacterized protein</fullName>
    </submittedName>
</protein>
<feature type="coiled-coil region" evidence="1">
    <location>
        <begin position="57"/>
        <end position="133"/>
    </location>
</feature>
<accession>A0A8S0TGZ1</accession>
<dbReference type="EMBL" id="CACTIH010006684">
    <property type="protein sequence ID" value="CAA3004863.1"/>
    <property type="molecule type" value="Genomic_DNA"/>
</dbReference>
<reference evidence="3 4" key="1">
    <citation type="submission" date="2019-12" db="EMBL/GenBank/DDBJ databases">
        <authorList>
            <person name="Alioto T."/>
            <person name="Alioto T."/>
            <person name="Gomez Garrido J."/>
        </authorList>
    </citation>
    <scope>NUCLEOTIDE SEQUENCE [LARGE SCALE GENOMIC DNA]</scope>
</reference>
<comment type="caution">
    <text evidence="3">The sequence shown here is derived from an EMBL/GenBank/DDBJ whole genome shotgun (WGS) entry which is preliminary data.</text>
</comment>
<organism evidence="3 4">
    <name type="scientific">Olea europaea subsp. europaea</name>
    <dbReference type="NCBI Taxonomy" id="158383"/>
    <lineage>
        <taxon>Eukaryota</taxon>
        <taxon>Viridiplantae</taxon>
        <taxon>Streptophyta</taxon>
        <taxon>Embryophyta</taxon>
        <taxon>Tracheophyta</taxon>
        <taxon>Spermatophyta</taxon>
        <taxon>Magnoliopsida</taxon>
        <taxon>eudicotyledons</taxon>
        <taxon>Gunneridae</taxon>
        <taxon>Pentapetalae</taxon>
        <taxon>asterids</taxon>
        <taxon>lamiids</taxon>
        <taxon>Lamiales</taxon>
        <taxon>Oleaceae</taxon>
        <taxon>Oleeae</taxon>
        <taxon>Olea</taxon>
    </lineage>
</organism>
<name>A0A8S0TGZ1_OLEEU</name>
<dbReference type="Gene3D" id="3.40.50.1110">
    <property type="entry name" value="SGNH hydrolase"/>
    <property type="match status" value="1"/>
</dbReference>
<feature type="region of interest" description="Disordered" evidence="2">
    <location>
        <begin position="215"/>
        <end position="245"/>
    </location>
</feature>